<dbReference type="CDD" id="cd06426">
    <property type="entry name" value="NTP_transferase_like_2"/>
    <property type="match status" value="1"/>
</dbReference>
<evidence type="ECO:0000313" key="3">
    <source>
        <dbReference type="EMBL" id="ASJ74928.1"/>
    </source>
</evidence>
<dbReference type="Gene3D" id="3.10.580.10">
    <property type="entry name" value="CBS-domain"/>
    <property type="match status" value="1"/>
</dbReference>
<evidence type="ECO:0000259" key="2">
    <source>
        <dbReference type="PROSITE" id="PS51371"/>
    </source>
</evidence>
<dbReference type="InterPro" id="IPR000644">
    <property type="entry name" value="CBS_dom"/>
</dbReference>
<dbReference type="Proteomes" id="UP000250079">
    <property type="component" value="Chromosome"/>
</dbReference>
<dbReference type="PANTHER" id="PTHR22572">
    <property type="entry name" value="SUGAR-1-PHOSPHATE GUANYL TRANSFERASE"/>
    <property type="match status" value="1"/>
</dbReference>
<dbReference type="Pfam" id="PF00483">
    <property type="entry name" value="NTP_transferase"/>
    <property type="match status" value="1"/>
</dbReference>
<accession>A0A2Z2NYT9</accession>
<organism evidence="3 4">
    <name type="scientific">Granulosicoccus antarcticus IMCC3135</name>
    <dbReference type="NCBI Taxonomy" id="1192854"/>
    <lineage>
        <taxon>Bacteria</taxon>
        <taxon>Pseudomonadati</taxon>
        <taxon>Pseudomonadota</taxon>
        <taxon>Gammaproteobacteria</taxon>
        <taxon>Chromatiales</taxon>
        <taxon>Granulosicoccaceae</taxon>
        <taxon>Granulosicoccus</taxon>
    </lineage>
</organism>
<dbReference type="InterPro" id="IPR046342">
    <property type="entry name" value="CBS_dom_sf"/>
</dbReference>
<dbReference type="EC" id="2.7.7.71" evidence="3"/>
<reference evidence="3 4" key="1">
    <citation type="submission" date="2016-12" db="EMBL/GenBank/DDBJ databases">
        <authorList>
            <person name="Song W.-J."/>
            <person name="Kurnit D.M."/>
        </authorList>
    </citation>
    <scope>NUCLEOTIDE SEQUENCE [LARGE SCALE GENOMIC DNA]</scope>
    <source>
        <strain evidence="3 4">IMCC3135</strain>
    </source>
</reference>
<sequence>MYDWKRVKLSMQDDMHSAIKLLDQEATRIALVVDDANRLLGTITDGDIRRGLLKRMGMDTLVGQLMNTSPTTAGIDASRGAIFLEMKRKKLLHMPIVDRWGCVVDMKMLQDQMFEQKLANPVLLMAGGFGKRLRPLTDTIPKPLLPMGNKPILEVIMERCIEAGFYNFVISTHYKAEMLRDHFDDGSQWGVNIQYVHESVPLGTAGAIGLLPADLPDLPILVVNGDLITAVDLESLLNFHNEQGGIATVCVKEYDHQVPFGVVESEGTRVASITEKPVFKYFVSAGMYVLEPQAIAAIRDRGYLDMPDFLEECISDKQGVCMFPIHEQWRDIGRINEYEDALKMTGT</sequence>
<dbReference type="AlphaFoldDB" id="A0A2Z2NYT9"/>
<proteinExistence type="predicted"/>
<feature type="domain" description="CBS" evidence="2">
    <location>
        <begin position="1"/>
        <end position="60"/>
    </location>
</feature>
<gene>
    <name evidence="3" type="primary">hddC</name>
    <name evidence="3" type="ORF">IMCC3135_24300</name>
</gene>
<dbReference type="CDD" id="cd04607">
    <property type="entry name" value="CBS_pair_NTP_transferase_assoc"/>
    <property type="match status" value="1"/>
</dbReference>
<evidence type="ECO:0000256" key="1">
    <source>
        <dbReference type="PROSITE-ProRule" id="PRU00703"/>
    </source>
</evidence>
<dbReference type="SUPFAM" id="SSF53448">
    <property type="entry name" value="Nucleotide-diphospho-sugar transferases"/>
    <property type="match status" value="1"/>
</dbReference>
<dbReference type="InterPro" id="IPR029044">
    <property type="entry name" value="Nucleotide-diphossugar_trans"/>
</dbReference>
<dbReference type="InterPro" id="IPR005835">
    <property type="entry name" value="NTP_transferase_dom"/>
</dbReference>
<dbReference type="KEGG" id="gai:IMCC3135_24300"/>
<dbReference type="Gene3D" id="3.90.550.10">
    <property type="entry name" value="Spore Coat Polysaccharide Biosynthesis Protein SpsA, Chain A"/>
    <property type="match status" value="1"/>
</dbReference>
<dbReference type="InterPro" id="IPR050486">
    <property type="entry name" value="Mannose-1P_guanyltransferase"/>
</dbReference>
<dbReference type="Pfam" id="PF00571">
    <property type="entry name" value="CBS"/>
    <property type="match status" value="1"/>
</dbReference>
<dbReference type="PROSITE" id="PS51371">
    <property type="entry name" value="CBS"/>
    <property type="match status" value="1"/>
</dbReference>
<keyword evidence="4" id="KW-1185">Reference proteome</keyword>
<name>A0A2Z2NYT9_9GAMM</name>
<dbReference type="EMBL" id="CP018632">
    <property type="protein sequence ID" value="ASJ74928.1"/>
    <property type="molecule type" value="Genomic_DNA"/>
</dbReference>
<protein>
    <submittedName>
        <fullName evidence="3">D-glycero-alpha-D-manno-heptose 1-phosphate guanylyltransferase</fullName>
        <ecNumber evidence="3">2.7.7.71</ecNumber>
    </submittedName>
</protein>
<dbReference type="SUPFAM" id="SSF54631">
    <property type="entry name" value="CBS-domain pair"/>
    <property type="match status" value="1"/>
</dbReference>
<dbReference type="OrthoDB" id="9803871at2"/>
<keyword evidence="1" id="KW-0129">CBS domain</keyword>
<dbReference type="GO" id="GO:0016779">
    <property type="term" value="F:nucleotidyltransferase activity"/>
    <property type="evidence" value="ECO:0007669"/>
    <property type="project" value="UniProtKB-KW"/>
</dbReference>
<keyword evidence="3" id="KW-0808">Transferase</keyword>
<keyword evidence="3" id="KW-0548">Nucleotidyltransferase</keyword>
<evidence type="ECO:0000313" key="4">
    <source>
        <dbReference type="Proteomes" id="UP000250079"/>
    </source>
</evidence>